<protein>
    <recommendedName>
        <fullName evidence="3 6">Flagellar basal-body rod protein FlgC</fullName>
    </recommendedName>
</protein>
<evidence type="ECO:0000256" key="1">
    <source>
        <dbReference type="ARBA" id="ARBA00004117"/>
    </source>
</evidence>
<keyword evidence="8" id="KW-0969">Cilium</keyword>
<evidence type="ECO:0000256" key="3">
    <source>
        <dbReference type="ARBA" id="ARBA00017941"/>
    </source>
</evidence>
<name>A0AA42CEC3_9PROT</name>
<dbReference type="AlphaFoldDB" id="A0AA42CEC3"/>
<evidence type="ECO:0000313" key="9">
    <source>
        <dbReference type="Proteomes" id="UP001165679"/>
    </source>
</evidence>
<accession>A0AA42CEC3</accession>
<keyword evidence="9" id="KW-1185">Reference proteome</keyword>
<comment type="subcellular location">
    <subcellularLocation>
        <location evidence="1 6">Bacterial flagellum basal body</location>
    </subcellularLocation>
</comment>
<dbReference type="RefSeq" id="WP_264713791.1">
    <property type="nucleotide sequence ID" value="NZ_JAPDNT010000006.1"/>
</dbReference>
<dbReference type="EMBL" id="JAPDNT010000006">
    <property type="protein sequence ID" value="MCW3475099.1"/>
    <property type="molecule type" value="Genomic_DNA"/>
</dbReference>
<reference evidence="8" key="2">
    <citation type="submission" date="2022-10" db="EMBL/GenBank/DDBJ databases">
        <authorList>
            <person name="Trinh H.N."/>
        </authorList>
    </citation>
    <scope>NUCLEOTIDE SEQUENCE</scope>
    <source>
        <strain evidence="8">RN2-1</strain>
    </source>
</reference>
<evidence type="ECO:0000313" key="8">
    <source>
        <dbReference type="EMBL" id="MCW3475099.1"/>
    </source>
</evidence>
<gene>
    <name evidence="8" type="primary">flgC</name>
    <name evidence="8" type="ORF">OL599_11005</name>
</gene>
<dbReference type="Pfam" id="PF06429">
    <property type="entry name" value="Flg_bbr_C"/>
    <property type="match status" value="1"/>
</dbReference>
<reference evidence="8" key="1">
    <citation type="submission" date="2022-09" db="EMBL/GenBank/DDBJ databases">
        <title>Rhodovastum sp. nov. RN2-1 isolated from soil in Seongnam, South Korea.</title>
        <authorList>
            <person name="Le N.T."/>
        </authorList>
    </citation>
    <scope>NUCLEOTIDE SEQUENCE</scope>
    <source>
        <strain evidence="8">RN2-1</strain>
    </source>
</reference>
<comment type="caution">
    <text evidence="8">The sequence shown here is derived from an EMBL/GenBank/DDBJ whole genome shotgun (WGS) entry which is preliminary data.</text>
</comment>
<keyword evidence="4 6" id="KW-0975">Bacterial flagellum</keyword>
<comment type="similarity">
    <text evidence="2">Belongs to the flagella basal body rod proteins family.</text>
</comment>
<dbReference type="Proteomes" id="UP001165679">
    <property type="component" value="Unassembled WGS sequence"/>
</dbReference>
<dbReference type="NCBIfam" id="TIGR01395">
    <property type="entry name" value="FlgC"/>
    <property type="match status" value="1"/>
</dbReference>
<evidence type="ECO:0000256" key="4">
    <source>
        <dbReference type="ARBA" id="ARBA00023143"/>
    </source>
</evidence>
<sequence length="135" mass="14995">MDMEKALTISARGMQAQTTRLRIIAENLANQDSTGSSPGAPAYRRKTVTFGNEMDRSLGVEVVKVREIGEDKSDLPLRYDPGHPAADANGYVRTPNVNSFVEVMDMREAQRSYNANVSVMQITRGMLSRTIEMLK</sequence>
<dbReference type="PROSITE" id="PS00588">
    <property type="entry name" value="FLAGELLA_BB_ROD"/>
    <property type="match status" value="1"/>
</dbReference>
<evidence type="ECO:0000256" key="5">
    <source>
        <dbReference type="ARBA" id="ARBA00025933"/>
    </source>
</evidence>
<dbReference type="InterPro" id="IPR010930">
    <property type="entry name" value="Flg_bb/hook_C_dom"/>
</dbReference>
<evidence type="ECO:0000259" key="7">
    <source>
        <dbReference type="Pfam" id="PF06429"/>
    </source>
</evidence>
<evidence type="ECO:0000256" key="2">
    <source>
        <dbReference type="ARBA" id="ARBA00009677"/>
    </source>
</evidence>
<evidence type="ECO:0000256" key="6">
    <source>
        <dbReference type="RuleBase" id="RU362062"/>
    </source>
</evidence>
<dbReference type="InterPro" id="IPR006299">
    <property type="entry name" value="FlgC"/>
</dbReference>
<keyword evidence="8" id="KW-0966">Cell projection</keyword>
<dbReference type="PANTHER" id="PTHR30435:SF2">
    <property type="entry name" value="FLAGELLAR BASAL-BODY ROD PROTEIN FLGC"/>
    <property type="match status" value="1"/>
</dbReference>
<dbReference type="GO" id="GO:0030694">
    <property type="term" value="C:bacterial-type flagellum basal body, rod"/>
    <property type="evidence" value="ECO:0007669"/>
    <property type="project" value="UniProtKB-UniRule"/>
</dbReference>
<organism evidence="8 9">
    <name type="scientific">Limobrevibacterium gyesilva</name>
    <dbReference type="NCBI Taxonomy" id="2991712"/>
    <lineage>
        <taxon>Bacteria</taxon>
        <taxon>Pseudomonadati</taxon>
        <taxon>Pseudomonadota</taxon>
        <taxon>Alphaproteobacteria</taxon>
        <taxon>Acetobacterales</taxon>
        <taxon>Acetobacteraceae</taxon>
        <taxon>Limobrevibacterium</taxon>
    </lineage>
</organism>
<feature type="domain" description="Flagellar basal-body/hook protein C-terminal" evidence="7">
    <location>
        <begin position="89"/>
        <end position="132"/>
    </location>
</feature>
<dbReference type="PANTHER" id="PTHR30435">
    <property type="entry name" value="FLAGELLAR PROTEIN"/>
    <property type="match status" value="1"/>
</dbReference>
<dbReference type="InterPro" id="IPR019776">
    <property type="entry name" value="Flagellar_basal_body_rod_CS"/>
</dbReference>
<keyword evidence="8" id="KW-0282">Flagellum</keyword>
<dbReference type="GO" id="GO:0071978">
    <property type="term" value="P:bacterial-type flagellum-dependent swarming motility"/>
    <property type="evidence" value="ECO:0007669"/>
    <property type="project" value="TreeGrafter"/>
</dbReference>
<proteinExistence type="inferred from homology"/>
<comment type="subunit">
    <text evidence="5 6">The basal body constitutes a major portion of the flagellar organelle and consists of four rings (L,P,S, and M) mounted on a central rod. The rod consists of about 26 subunits of FlgG in the distal portion, and FlgB, FlgC and FlgF are thought to build up the proximal portion of the rod with about 6 subunits each.</text>
</comment>